<dbReference type="NCBIfam" id="TIGR00360">
    <property type="entry name" value="ComEC_N-term"/>
    <property type="match status" value="1"/>
</dbReference>
<dbReference type="PANTHER" id="PTHR30619:SF1">
    <property type="entry name" value="RECOMBINATION PROTEIN 2"/>
    <property type="match status" value="1"/>
</dbReference>
<dbReference type="STRING" id="472705.GCA_001743465_00554"/>
<feature type="transmembrane region" description="Helical" evidence="6">
    <location>
        <begin position="329"/>
        <end position="348"/>
    </location>
</feature>
<evidence type="ECO:0000256" key="4">
    <source>
        <dbReference type="ARBA" id="ARBA00022989"/>
    </source>
</evidence>
<evidence type="ECO:0000256" key="2">
    <source>
        <dbReference type="ARBA" id="ARBA00022475"/>
    </source>
</evidence>
<reference evidence="8 9" key="1">
    <citation type="journal article" date="2017" name="Antonie Van Leeuwenhoek">
        <title>Phylogenomic resolution of the bacterial genus Pantoea and its relationship with Erwinia and Tatumella.</title>
        <authorList>
            <person name="Palmer M."/>
            <person name="Steenkamp E.T."/>
            <person name="Coetzee M.P."/>
            <person name="Chan W.Y."/>
            <person name="van Zyl E."/>
            <person name="De Maayer P."/>
            <person name="Coutinho T.A."/>
            <person name="Blom J."/>
            <person name="Smits T.H."/>
            <person name="Duffy B."/>
            <person name="Venter S.N."/>
        </authorList>
    </citation>
    <scope>NUCLEOTIDE SEQUENCE [LARGE SCALE GENOMIC DNA]</scope>
    <source>
        <strain evidence="8 9">LMG 24534</strain>
    </source>
</reference>
<dbReference type="Pfam" id="PF13567">
    <property type="entry name" value="DUF4131"/>
    <property type="match status" value="1"/>
</dbReference>
<feature type="transmembrane region" description="Helical" evidence="6">
    <location>
        <begin position="256"/>
        <end position="275"/>
    </location>
</feature>
<dbReference type="GO" id="GO:0005886">
    <property type="term" value="C:plasma membrane"/>
    <property type="evidence" value="ECO:0007669"/>
    <property type="project" value="UniProtKB-SubCell"/>
</dbReference>
<evidence type="ECO:0000256" key="6">
    <source>
        <dbReference type="SAM" id="Phobius"/>
    </source>
</evidence>
<dbReference type="SMART" id="SM00849">
    <property type="entry name" value="Lactamase_B"/>
    <property type="match status" value="1"/>
</dbReference>
<keyword evidence="9" id="KW-1185">Reference proteome</keyword>
<dbReference type="InterPro" id="IPR035681">
    <property type="entry name" value="ComA-like_MBL"/>
</dbReference>
<dbReference type="Pfam" id="PF03772">
    <property type="entry name" value="Competence"/>
    <property type="match status" value="1"/>
</dbReference>
<evidence type="ECO:0000313" key="9">
    <source>
        <dbReference type="Proteomes" id="UP000193933"/>
    </source>
</evidence>
<feature type="transmembrane region" description="Helical" evidence="6">
    <location>
        <begin position="402"/>
        <end position="424"/>
    </location>
</feature>
<dbReference type="EMBL" id="MLFN01000012">
    <property type="protein sequence ID" value="ORM54068.1"/>
    <property type="molecule type" value="Genomic_DNA"/>
</dbReference>
<dbReference type="PANTHER" id="PTHR30619">
    <property type="entry name" value="DNA INTERNALIZATION/COMPETENCE PROTEIN COMEC/REC2"/>
    <property type="match status" value="1"/>
</dbReference>
<feature type="transmembrane region" description="Helical" evidence="6">
    <location>
        <begin position="368"/>
        <end position="396"/>
    </location>
</feature>
<evidence type="ECO:0000256" key="3">
    <source>
        <dbReference type="ARBA" id="ARBA00022692"/>
    </source>
</evidence>
<dbReference type="InterPro" id="IPR052159">
    <property type="entry name" value="Competence_DNA_uptake"/>
</dbReference>
<dbReference type="NCBIfam" id="TIGR00361">
    <property type="entry name" value="ComEC_Rec2"/>
    <property type="match status" value="1"/>
</dbReference>
<dbReference type="OrthoDB" id="9761531at2"/>
<dbReference type="InterPro" id="IPR025405">
    <property type="entry name" value="DUF4131"/>
</dbReference>
<gene>
    <name evidence="8" type="ORF">HA41_06665</name>
</gene>
<proteinExistence type="predicted"/>
<dbReference type="RefSeq" id="WP_094120151.1">
    <property type="nucleotide sequence ID" value="NZ_MLFN01000012.1"/>
</dbReference>
<comment type="caution">
    <text evidence="8">The sequence shown here is derived from an EMBL/GenBank/DDBJ whole genome shotgun (WGS) entry which is preliminary data.</text>
</comment>
<comment type="subcellular location">
    <subcellularLocation>
        <location evidence="1">Cell membrane</location>
        <topology evidence="1">Multi-pass membrane protein</topology>
    </subcellularLocation>
</comment>
<feature type="transmembrane region" description="Helical" evidence="6">
    <location>
        <begin position="469"/>
        <end position="487"/>
    </location>
</feature>
<feature type="transmembrane region" description="Helical" evidence="6">
    <location>
        <begin position="445"/>
        <end position="463"/>
    </location>
</feature>
<evidence type="ECO:0000256" key="1">
    <source>
        <dbReference type="ARBA" id="ARBA00004651"/>
    </source>
</evidence>
<protein>
    <submittedName>
        <fullName evidence="8">DNA internalization-related competence protein ComEC/Rec2</fullName>
    </submittedName>
</protein>
<accession>A0A1X1BYU1</accession>
<keyword evidence="2" id="KW-1003">Cell membrane</keyword>
<dbReference type="SUPFAM" id="SSF56281">
    <property type="entry name" value="Metallo-hydrolase/oxidoreductase"/>
    <property type="match status" value="1"/>
</dbReference>
<dbReference type="InterPro" id="IPR004477">
    <property type="entry name" value="ComEC_N"/>
</dbReference>
<evidence type="ECO:0000259" key="7">
    <source>
        <dbReference type="SMART" id="SM00849"/>
    </source>
</evidence>
<sequence>MLTWMVVARLAIMATLPLLFIARLPAVEIILGLLLAGIVLLQCRLQTLRITGLALLLLAWACNDARLMIRDIEHHAARPATYSIHIIELKKESRQIRVRLLKEGERRLFPPRFAWLYFDADPEQFCPGQRWTMRLRLRAVHARLNEGDFDAQRFALANNTPLQGRILQQVAEKSRCNWRWRFILWHRKQTAALPSHATLEALAFGIRDDLSRETRQLLRDTGTAHLMAISGMHIALAAGSGWLLARGVQSVLPARYISYGFPLLVSWLFAALYTWLSGVHPPAQRALLALTLWTLTRIASIQLNSWQVWTYCVALLLILDPLTVLSESFWLSTLAVAMLLIWYHWFPLSRRFRHQRRWLPVQLLHLQLGMLVLMAPLQVAIFNGLSLTALIANVVAVPVVSFVTVPLILIAMLLPLPALSVLFWQAADLSLRALLQSLTALPPGWWPLHGTFFFAVLIWGGLILWRTQLFFSLPLSSSAIALAIIMSRQPKQEPGWRIDMLDVGHGLSMVISQGNEAILYDTGPRWQSDNAGSRVIIPWLERKQLRLQQVILSHKHLDHSGGLAAITARWPAVKVRSALANNAHLPCVRGTQWRWGQLHFNVLWPLSLPTRGDNNDSCVIIVDDGQVRLLLTGDIEAIAERQLVVLEKQRLRVDILQVPHHGSRTSSTPLLLRSAAGNTAIASLARYNAWHMPAKSVLENYQRTGFNWLDTGQSGQISVTIRQGKMRVYSLRGQLMPRWYHQWFGVKRESR</sequence>
<evidence type="ECO:0000313" key="8">
    <source>
        <dbReference type="EMBL" id="ORM54068.1"/>
    </source>
</evidence>
<feature type="domain" description="Metallo-beta-lactamase" evidence="7">
    <location>
        <begin position="505"/>
        <end position="686"/>
    </location>
</feature>
<keyword evidence="5 6" id="KW-0472">Membrane</keyword>
<dbReference type="InterPro" id="IPR036866">
    <property type="entry name" value="RibonucZ/Hydroxyglut_hydro"/>
</dbReference>
<dbReference type="CDD" id="cd07731">
    <property type="entry name" value="ComA-like_MBL-fold"/>
    <property type="match status" value="1"/>
</dbReference>
<name>A0A1X1BYU1_9GAMM</name>
<organism evidence="8 9">
    <name type="scientific">Pantoea conspicua</name>
    <dbReference type="NCBI Taxonomy" id="472705"/>
    <lineage>
        <taxon>Bacteria</taxon>
        <taxon>Pseudomonadati</taxon>
        <taxon>Pseudomonadota</taxon>
        <taxon>Gammaproteobacteria</taxon>
        <taxon>Enterobacterales</taxon>
        <taxon>Erwiniaceae</taxon>
        <taxon>Pantoea</taxon>
    </lineage>
</organism>
<keyword evidence="3 6" id="KW-0812">Transmembrane</keyword>
<keyword evidence="4 6" id="KW-1133">Transmembrane helix</keyword>
<evidence type="ECO:0000256" key="5">
    <source>
        <dbReference type="ARBA" id="ARBA00023136"/>
    </source>
</evidence>
<dbReference type="Proteomes" id="UP000193933">
    <property type="component" value="Unassembled WGS sequence"/>
</dbReference>
<dbReference type="Pfam" id="PF00753">
    <property type="entry name" value="Lactamase_B"/>
    <property type="match status" value="1"/>
</dbReference>
<dbReference type="InterPro" id="IPR004797">
    <property type="entry name" value="Competence_ComEC/Rec2"/>
</dbReference>
<feature type="transmembrane region" description="Helical" evidence="6">
    <location>
        <begin position="224"/>
        <end position="244"/>
    </location>
</feature>
<dbReference type="Gene3D" id="3.60.15.10">
    <property type="entry name" value="Ribonuclease Z/Hydroxyacylglutathione hydrolase-like"/>
    <property type="match status" value="1"/>
</dbReference>
<feature type="transmembrane region" description="Helical" evidence="6">
    <location>
        <begin position="50"/>
        <end position="69"/>
    </location>
</feature>
<dbReference type="GO" id="GO:0030420">
    <property type="term" value="P:establishment of competence for transformation"/>
    <property type="evidence" value="ECO:0007669"/>
    <property type="project" value="InterPro"/>
</dbReference>
<dbReference type="InterPro" id="IPR001279">
    <property type="entry name" value="Metallo-B-lactamas"/>
</dbReference>
<dbReference type="AlphaFoldDB" id="A0A1X1BYU1"/>